<gene>
    <name evidence="2" type="ORF">GCM10009129_03590</name>
</gene>
<evidence type="ECO:0000259" key="1">
    <source>
        <dbReference type="Pfam" id="PF04909"/>
    </source>
</evidence>
<dbReference type="Proteomes" id="UP001501787">
    <property type="component" value="Unassembled WGS sequence"/>
</dbReference>
<protein>
    <submittedName>
        <fullName evidence="2">Amidohydrolase family protein</fullName>
    </submittedName>
</protein>
<proteinExistence type="predicted"/>
<feature type="domain" description="Amidohydrolase-related" evidence="1">
    <location>
        <begin position="5"/>
        <end position="265"/>
    </location>
</feature>
<comment type="caution">
    <text evidence="2">The sequence shown here is derived from an EMBL/GenBank/DDBJ whole genome shotgun (WGS) entry which is preliminary data.</text>
</comment>
<evidence type="ECO:0000313" key="2">
    <source>
        <dbReference type="EMBL" id="GAA0309666.1"/>
    </source>
</evidence>
<evidence type="ECO:0000313" key="3">
    <source>
        <dbReference type="Proteomes" id="UP001501787"/>
    </source>
</evidence>
<dbReference type="InterPro" id="IPR032466">
    <property type="entry name" value="Metal_Hydrolase"/>
</dbReference>
<dbReference type="Pfam" id="PF04909">
    <property type="entry name" value="Amidohydro_2"/>
    <property type="match status" value="1"/>
</dbReference>
<dbReference type="RefSeq" id="WP_201504110.1">
    <property type="nucleotide sequence ID" value="NZ_BAAAFR010000001.1"/>
</dbReference>
<dbReference type="PANTHER" id="PTHR35563">
    <property type="entry name" value="BARREL METAL-DEPENDENT HYDROLASE, PUTATIVE (AFU_ORTHOLOGUE AFUA_1G16240)-RELATED"/>
    <property type="match status" value="1"/>
</dbReference>
<sequence>MCYMDTHAHVFSHKLKFIDSARYTPEYTVTAEDYLRELDRYGFTHGVLIQPSFLGEDNRYMLDAIAAHPERLKGVAVIDKQTELHTLQAMNEQGIVGIRLNLIGKPCPDLTEAGWQACLERMEQMHWQIELHATPDYLIQLLPILGRYDIDVVIDHFGRFDPIKGVNSPDYQQLLEMLSPAQHWVKVSAYYRLGARSGIQNAKEALALLLERGMKTQLIWGSDWPHTQHDGMSFETALNTFKEIVADDELVKQILTDNNARLFGFKTPVRL</sequence>
<dbReference type="EMBL" id="BAAAFR010000001">
    <property type="protein sequence ID" value="GAA0309666.1"/>
    <property type="molecule type" value="Genomic_DNA"/>
</dbReference>
<organism evidence="2 3">
    <name type="scientific">Psychrobacter aestuarii</name>
    <dbReference type="NCBI Taxonomy" id="556327"/>
    <lineage>
        <taxon>Bacteria</taxon>
        <taxon>Pseudomonadati</taxon>
        <taxon>Pseudomonadota</taxon>
        <taxon>Gammaproteobacteria</taxon>
        <taxon>Moraxellales</taxon>
        <taxon>Moraxellaceae</taxon>
        <taxon>Psychrobacter</taxon>
    </lineage>
</organism>
<dbReference type="Gene3D" id="3.20.20.140">
    <property type="entry name" value="Metal-dependent hydrolases"/>
    <property type="match status" value="1"/>
</dbReference>
<name>A0ABN0VM17_9GAMM</name>
<keyword evidence="3" id="KW-1185">Reference proteome</keyword>
<dbReference type="PANTHER" id="PTHR35563:SF2">
    <property type="entry name" value="BARREL METAL-DEPENDENT HYDROLASE, PUTATIVE (AFU_ORTHOLOGUE AFUA_1G16240)-RELATED"/>
    <property type="match status" value="1"/>
</dbReference>
<accession>A0ABN0VM17</accession>
<dbReference type="InterPro" id="IPR006680">
    <property type="entry name" value="Amidohydro-rel"/>
</dbReference>
<dbReference type="InterPro" id="IPR052358">
    <property type="entry name" value="Aro_Compnd_Degr_Hydrolases"/>
</dbReference>
<reference evidence="2 3" key="1">
    <citation type="journal article" date="2019" name="Int. J. Syst. Evol. Microbiol.">
        <title>The Global Catalogue of Microorganisms (GCM) 10K type strain sequencing project: providing services to taxonomists for standard genome sequencing and annotation.</title>
        <authorList>
            <consortium name="The Broad Institute Genomics Platform"/>
            <consortium name="The Broad Institute Genome Sequencing Center for Infectious Disease"/>
            <person name="Wu L."/>
            <person name="Ma J."/>
        </authorList>
    </citation>
    <scope>NUCLEOTIDE SEQUENCE [LARGE SCALE GENOMIC DNA]</scope>
    <source>
        <strain evidence="2 3">JCM 16343</strain>
    </source>
</reference>
<dbReference type="SUPFAM" id="SSF51556">
    <property type="entry name" value="Metallo-dependent hydrolases"/>
    <property type="match status" value="1"/>
</dbReference>